<dbReference type="Proteomes" id="UP000178880">
    <property type="component" value="Unassembled WGS sequence"/>
</dbReference>
<proteinExistence type="predicted"/>
<comment type="caution">
    <text evidence="2">The sequence shown here is derived from an EMBL/GenBank/DDBJ whole genome shotgun (WGS) entry which is preliminary data.</text>
</comment>
<evidence type="ECO:0000313" key="2">
    <source>
        <dbReference type="EMBL" id="OGY99730.1"/>
    </source>
</evidence>
<dbReference type="AlphaFoldDB" id="A0A1G2CGF3"/>
<keyword evidence="1" id="KW-0812">Transmembrane</keyword>
<organism evidence="2 3">
    <name type="scientific">Candidatus Liptonbacteria bacterium RIFCSPLOWO2_01_FULL_52_25</name>
    <dbReference type="NCBI Taxonomy" id="1798650"/>
    <lineage>
        <taxon>Bacteria</taxon>
        <taxon>Candidatus Liptoniibacteriota</taxon>
    </lineage>
</organism>
<keyword evidence="1" id="KW-0472">Membrane</keyword>
<accession>A0A1G2CGF3</accession>
<name>A0A1G2CGF3_9BACT</name>
<keyword evidence="1" id="KW-1133">Transmembrane helix</keyword>
<sequence>MDQPKSFLEKLQSSDEVTKQRWLVGSAAIIMTIVVFLWLAYFNSFVIGPRSGVPVEPGPAAEGSSATFLGTMKNGASVLYDGFWGKLRALGDILEKPREYIIKPPQ</sequence>
<dbReference type="EMBL" id="MHLA01000013">
    <property type="protein sequence ID" value="OGY99730.1"/>
    <property type="molecule type" value="Genomic_DNA"/>
</dbReference>
<gene>
    <name evidence="2" type="ORF">A2945_01885</name>
</gene>
<evidence type="ECO:0000256" key="1">
    <source>
        <dbReference type="SAM" id="Phobius"/>
    </source>
</evidence>
<evidence type="ECO:0000313" key="3">
    <source>
        <dbReference type="Proteomes" id="UP000178880"/>
    </source>
</evidence>
<dbReference type="STRING" id="1798650.A2945_01885"/>
<protein>
    <submittedName>
        <fullName evidence="2">Uncharacterized protein</fullName>
    </submittedName>
</protein>
<reference evidence="2 3" key="1">
    <citation type="journal article" date="2016" name="Nat. Commun.">
        <title>Thousands of microbial genomes shed light on interconnected biogeochemical processes in an aquifer system.</title>
        <authorList>
            <person name="Anantharaman K."/>
            <person name="Brown C.T."/>
            <person name="Hug L.A."/>
            <person name="Sharon I."/>
            <person name="Castelle C.J."/>
            <person name="Probst A.J."/>
            <person name="Thomas B.C."/>
            <person name="Singh A."/>
            <person name="Wilkins M.J."/>
            <person name="Karaoz U."/>
            <person name="Brodie E.L."/>
            <person name="Williams K.H."/>
            <person name="Hubbard S.S."/>
            <person name="Banfield J.F."/>
        </authorList>
    </citation>
    <scope>NUCLEOTIDE SEQUENCE [LARGE SCALE GENOMIC DNA]</scope>
</reference>
<feature type="transmembrane region" description="Helical" evidence="1">
    <location>
        <begin position="21"/>
        <end position="41"/>
    </location>
</feature>